<gene>
    <name evidence="2" type="ORF">GCM10011594_13390</name>
</gene>
<name>A0A917WDE4_9ACTN</name>
<feature type="domain" description="NodB homology" evidence="1">
    <location>
        <begin position="5"/>
        <end position="192"/>
    </location>
</feature>
<proteinExistence type="predicted"/>
<dbReference type="Proteomes" id="UP000655208">
    <property type="component" value="Unassembled WGS sequence"/>
</dbReference>
<evidence type="ECO:0000313" key="2">
    <source>
        <dbReference type="EMBL" id="GGL94908.1"/>
    </source>
</evidence>
<comment type="caution">
    <text evidence="2">The sequence shown here is derived from an EMBL/GenBank/DDBJ whole genome shotgun (WGS) entry which is preliminary data.</text>
</comment>
<dbReference type="GO" id="GO:0005975">
    <property type="term" value="P:carbohydrate metabolic process"/>
    <property type="evidence" value="ECO:0007669"/>
    <property type="project" value="InterPro"/>
</dbReference>
<sequence>MTTARRVVLTFDNGPTPGVTEQVLDHLASRSLQAVFFMVGRDLLDPARRRLAESVKAAGHWIGNHTMTHSVLLGTDDSPDLPRREIAAASEVLGDLADERKLFRPWGGGGVLDRRLFHRRSLQFLADHGYTCLLWNSVPRDWEDEKGWPARARADIDAKAHTVVVLHDIPGAALAALPQFLDDLLDAGTEFTREFPEDCLAVDAGMITPVAEAYVQRSE</sequence>
<dbReference type="PANTHER" id="PTHR10587">
    <property type="entry name" value="GLYCOSYL TRANSFERASE-RELATED"/>
    <property type="match status" value="1"/>
</dbReference>
<dbReference type="Gene3D" id="3.20.20.370">
    <property type="entry name" value="Glycoside hydrolase/deacetylase"/>
    <property type="match status" value="1"/>
</dbReference>
<dbReference type="InterPro" id="IPR050248">
    <property type="entry name" value="Polysacc_deacetylase_ArnD"/>
</dbReference>
<dbReference type="PROSITE" id="PS51677">
    <property type="entry name" value="NODB"/>
    <property type="match status" value="1"/>
</dbReference>
<evidence type="ECO:0000259" key="1">
    <source>
        <dbReference type="PROSITE" id="PS51677"/>
    </source>
</evidence>
<accession>A0A917WDE4</accession>
<dbReference type="CDD" id="cd10917">
    <property type="entry name" value="CE4_NodB_like_6s_7s"/>
    <property type="match status" value="1"/>
</dbReference>
<dbReference type="AlphaFoldDB" id="A0A917WDE4"/>
<dbReference type="GO" id="GO:0016810">
    <property type="term" value="F:hydrolase activity, acting on carbon-nitrogen (but not peptide) bonds"/>
    <property type="evidence" value="ECO:0007669"/>
    <property type="project" value="InterPro"/>
</dbReference>
<reference evidence="2" key="2">
    <citation type="submission" date="2020-09" db="EMBL/GenBank/DDBJ databases">
        <authorList>
            <person name="Sun Q."/>
            <person name="Zhou Y."/>
        </authorList>
    </citation>
    <scope>NUCLEOTIDE SEQUENCE</scope>
    <source>
        <strain evidence="2">CGMCC 4.7308</strain>
    </source>
</reference>
<evidence type="ECO:0000313" key="3">
    <source>
        <dbReference type="Proteomes" id="UP000655208"/>
    </source>
</evidence>
<dbReference type="InterPro" id="IPR011330">
    <property type="entry name" value="Glyco_hydro/deAcase_b/a-brl"/>
</dbReference>
<reference evidence="2" key="1">
    <citation type="journal article" date="2014" name="Int. J. Syst. Evol. Microbiol.">
        <title>Complete genome sequence of Corynebacterium casei LMG S-19264T (=DSM 44701T), isolated from a smear-ripened cheese.</title>
        <authorList>
            <consortium name="US DOE Joint Genome Institute (JGI-PGF)"/>
            <person name="Walter F."/>
            <person name="Albersmeier A."/>
            <person name="Kalinowski J."/>
            <person name="Ruckert C."/>
        </authorList>
    </citation>
    <scope>NUCLEOTIDE SEQUENCE</scope>
    <source>
        <strain evidence="2">CGMCC 4.7308</strain>
    </source>
</reference>
<organism evidence="2 3">
    <name type="scientific">Nakamurella endophytica</name>
    <dbReference type="NCBI Taxonomy" id="1748367"/>
    <lineage>
        <taxon>Bacteria</taxon>
        <taxon>Bacillati</taxon>
        <taxon>Actinomycetota</taxon>
        <taxon>Actinomycetes</taxon>
        <taxon>Nakamurellales</taxon>
        <taxon>Nakamurellaceae</taxon>
        <taxon>Nakamurella</taxon>
    </lineage>
</organism>
<dbReference type="InterPro" id="IPR002509">
    <property type="entry name" value="NODB_dom"/>
</dbReference>
<dbReference type="Pfam" id="PF01522">
    <property type="entry name" value="Polysacc_deac_1"/>
    <property type="match status" value="1"/>
</dbReference>
<dbReference type="EMBL" id="BMNA01000002">
    <property type="protein sequence ID" value="GGL94908.1"/>
    <property type="molecule type" value="Genomic_DNA"/>
</dbReference>
<keyword evidence="3" id="KW-1185">Reference proteome</keyword>
<dbReference type="SUPFAM" id="SSF88713">
    <property type="entry name" value="Glycoside hydrolase/deacetylase"/>
    <property type="match status" value="1"/>
</dbReference>
<protein>
    <recommendedName>
        <fullName evidence="1">NodB homology domain-containing protein</fullName>
    </recommendedName>
</protein>
<dbReference type="RefSeq" id="WP_188940688.1">
    <property type="nucleotide sequence ID" value="NZ_BMNA01000002.1"/>
</dbReference>